<dbReference type="Pfam" id="PF17751">
    <property type="entry name" value="SKICH"/>
    <property type="match status" value="1"/>
</dbReference>
<evidence type="ECO:0000259" key="3">
    <source>
        <dbReference type="SMART" id="SM00128"/>
    </source>
</evidence>
<keyword evidence="5" id="KW-1185">Reference proteome</keyword>
<dbReference type="Pfam" id="PF22669">
    <property type="entry name" value="Exo_endo_phos2"/>
    <property type="match status" value="1"/>
</dbReference>
<dbReference type="InterPro" id="IPR041611">
    <property type="entry name" value="SKICH"/>
</dbReference>
<dbReference type="PANTHER" id="PTHR11200:SF117">
    <property type="entry name" value="INOSITOL POLYPHOSPHATE 5-PHOSPHATASE K"/>
    <property type="match status" value="1"/>
</dbReference>
<accession>A0A3B3QE29</accession>
<sequence length="526" mass="59247">MEVGSSAGPLNSASLGKNGSKGKVDSFRLHVVTWNVASAEPPGDVSALLQLAANRPPDLYAIGLQEVNSTPLKFVADLAFEDSWSNVFMTRLAAQGYMKVSSIRMQGLLLLLFSRLHHVPFIHHIQTTYTPTGVLRYWGNKGGVSVRFSFYGHTLCFLNCHLAAHMDYALQRVDEFKYILGTQSFSAADTPHVLDHRLVFWFGDLNFRIADHATGLVQSAIDNERFSLLWEKDQLTMMKKEDAVLQEFQEAPLSFRPTYKYDLFSDTYDTSGKKRKPAWTDRVLWRLRPKAPPTPKEGGVGVCGGPQEEEDAKFLFKVVQDVYTCCMEYSCSDHKPVIGTFSLELQKKVGVPLARLRAEGEWSADADALLTYSVMESFPASAWDWIGLYAVGFRSVQDYISYTWVKDAEVSHSEELIQVYVSKNEIPVRGGQCVLGYYSSKMQCIVGLSPPFQVRPTCGLCRACRDDVRQLLKRCPFMGCFRCTSRRWQWTRGRCQKTITDWTLGLSIKAAGSLHWLLALMDTPSL</sequence>
<dbReference type="GO" id="GO:0016312">
    <property type="term" value="F:inositol bisphosphate phosphatase activity"/>
    <property type="evidence" value="ECO:0007669"/>
    <property type="project" value="TreeGrafter"/>
</dbReference>
<dbReference type="SMART" id="SM00128">
    <property type="entry name" value="IPPc"/>
    <property type="match status" value="1"/>
</dbReference>
<reference evidence="4" key="2">
    <citation type="submission" date="2025-09" db="UniProtKB">
        <authorList>
            <consortium name="Ensembl"/>
        </authorList>
    </citation>
    <scope>IDENTIFICATION</scope>
</reference>
<evidence type="ECO:0000313" key="5">
    <source>
        <dbReference type="Proteomes" id="UP000261540"/>
    </source>
</evidence>
<name>A0A3B3QE29_9TELE</name>
<dbReference type="Gene3D" id="3.60.10.10">
    <property type="entry name" value="Endonuclease/exonuclease/phosphatase"/>
    <property type="match status" value="1"/>
</dbReference>
<dbReference type="Proteomes" id="UP000261540">
    <property type="component" value="Unplaced"/>
</dbReference>
<evidence type="ECO:0000256" key="1">
    <source>
        <dbReference type="ARBA" id="ARBA00005910"/>
    </source>
</evidence>
<dbReference type="GO" id="GO:0034485">
    <property type="term" value="F:phosphatidylinositol-3,4,5-trisphosphate 5-phosphatase activity"/>
    <property type="evidence" value="ECO:0007669"/>
    <property type="project" value="TreeGrafter"/>
</dbReference>
<dbReference type="GO" id="GO:0045719">
    <property type="term" value="P:negative regulation of glycogen biosynthetic process"/>
    <property type="evidence" value="ECO:0007669"/>
    <property type="project" value="TreeGrafter"/>
</dbReference>
<dbReference type="FunFam" id="2.60.40.2840:FF:000003">
    <property type="entry name" value="Phosphatidylinositol 4,5-bisphosphate 5-phosphatase A"/>
    <property type="match status" value="1"/>
</dbReference>
<evidence type="ECO:0000256" key="2">
    <source>
        <dbReference type="SAM" id="MobiDB-lite"/>
    </source>
</evidence>
<dbReference type="InterPro" id="IPR036691">
    <property type="entry name" value="Endo/exonu/phosph_ase_sf"/>
</dbReference>
<dbReference type="Gene3D" id="2.60.40.2840">
    <property type="match status" value="1"/>
</dbReference>
<dbReference type="Ensembl" id="ENSPKIT00000028994.1">
    <property type="protein sequence ID" value="ENSPKIP00000005002.1"/>
    <property type="gene ID" value="ENSPKIG00000021858.1"/>
</dbReference>
<organism evidence="4 5">
    <name type="scientific">Paramormyrops kingsleyae</name>
    <dbReference type="NCBI Taxonomy" id="1676925"/>
    <lineage>
        <taxon>Eukaryota</taxon>
        <taxon>Metazoa</taxon>
        <taxon>Chordata</taxon>
        <taxon>Craniata</taxon>
        <taxon>Vertebrata</taxon>
        <taxon>Euteleostomi</taxon>
        <taxon>Actinopterygii</taxon>
        <taxon>Neopterygii</taxon>
        <taxon>Teleostei</taxon>
        <taxon>Osteoglossocephala</taxon>
        <taxon>Osteoglossomorpha</taxon>
        <taxon>Osteoglossiformes</taxon>
        <taxon>Mormyridae</taxon>
        <taxon>Paramormyrops</taxon>
    </lineage>
</organism>
<feature type="domain" description="Inositol polyphosphate-related phosphatase" evidence="3">
    <location>
        <begin position="25"/>
        <end position="350"/>
    </location>
</feature>
<dbReference type="GO" id="GO:0046627">
    <property type="term" value="P:negative regulation of insulin receptor signaling pathway"/>
    <property type="evidence" value="ECO:0007669"/>
    <property type="project" value="TreeGrafter"/>
</dbReference>
<proteinExistence type="inferred from homology"/>
<evidence type="ECO:0000313" key="4">
    <source>
        <dbReference type="Ensembl" id="ENSPKIP00000005002.1"/>
    </source>
</evidence>
<dbReference type="InterPro" id="IPR046985">
    <property type="entry name" value="IP5"/>
</dbReference>
<feature type="region of interest" description="Disordered" evidence="2">
    <location>
        <begin position="1"/>
        <end position="20"/>
    </location>
</feature>
<feature type="compositionally biased region" description="Polar residues" evidence="2">
    <location>
        <begin position="8"/>
        <end position="17"/>
    </location>
</feature>
<comment type="similarity">
    <text evidence="1">Belongs to the inositol 1,4,5-trisphosphate 5-phosphatase type II family.</text>
</comment>
<dbReference type="GO" id="GO:0005783">
    <property type="term" value="C:endoplasmic reticulum"/>
    <property type="evidence" value="ECO:0007669"/>
    <property type="project" value="TreeGrafter"/>
</dbReference>
<dbReference type="STRING" id="1676925.ENSPKIP00000005002"/>
<dbReference type="GO" id="GO:0046856">
    <property type="term" value="P:phosphatidylinositol dephosphorylation"/>
    <property type="evidence" value="ECO:0007669"/>
    <property type="project" value="InterPro"/>
</dbReference>
<dbReference type="GO" id="GO:0051898">
    <property type="term" value="P:negative regulation of phosphatidylinositol 3-kinase/protein kinase B signal transduction"/>
    <property type="evidence" value="ECO:0007669"/>
    <property type="project" value="TreeGrafter"/>
</dbReference>
<dbReference type="PANTHER" id="PTHR11200">
    <property type="entry name" value="INOSITOL 5-PHOSPHATASE"/>
    <property type="match status" value="1"/>
</dbReference>
<dbReference type="FunFam" id="3.60.10.10:FF:000066">
    <property type="entry name" value="Inositol polyphosphate-5-phosphatase Kb"/>
    <property type="match status" value="1"/>
</dbReference>
<dbReference type="GO" id="GO:0005886">
    <property type="term" value="C:plasma membrane"/>
    <property type="evidence" value="ECO:0007669"/>
    <property type="project" value="TreeGrafter"/>
</dbReference>
<dbReference type="InterPro" id="IPR000300">
    <property type="entry name" value="IPPc"/>
</dbReference>
<protein>
    <submittedName>
        <fullName evidence="4">Inositol polyphosphate-5-phosphatase Ka</fullName>
    </submittedName>
</protein>
<dbReference type="GO" id="GO:0001726">
    <property type="term" value="C:ruffle"/>
    <property type="evidence" value="ECO:0007669"/>
    <property type="project" value="TreeGrafter"/>
</dbReference>
<dbReference type="AlphaFoldDB" id="A0A3B3QE29"/>
<dbReference type="SUPFAM" id="SSF56219">
    <property type="entry name" value="DNase I-like"/>
    <property type="match status" value="1"/>
</dbReference>
<dbReference type="GO" id="GO:0004439">
    <property type="term" value="F:phosphatidylinositol-4,5-bisphosphate 5-phosphatase activity"/>
    <property type="evidence" value="ECO:0007669"/>
    <property type="project" value="TreeGrafter"/>
</dbReference>
<reference evidence="4" key="1">
    <citation type="submission" date="2025-08" db="UniProtKB">
        <authorList>
            <consortium name="Ensembl"/>
        </authorList>
    </citation>
    <scope>IDENTIFICATION</scope>
</reference>
<dbReference type="CDD" id="cd09094">
    <property type="entry name" value="INPP5c_INPP5J-like"/>
    <property type="match status" value="1"/>
</dbReference>
<dbReference type="GeneTree" id="ENSGT00940000156538"/>